<dbReference type="EMBL" id="JAQOWY010000972">
    <property type="protein sequence ID" value="KAK1837887.1"/>
    <property type="molecule type" value="Genomic_DNA"/>
</dbReference>
<keyword evidence="2" id="KW-1185">Reference proteome</keyword>
<comment type="caution">
    <text evidence="1">The sequence shown here is derived from an EMBL/GenBank/DDBJ whole genome shotgun (WGS) entry which is preliminary data.</text>
</comment>
<dbReference type="Proteomes" id="UP001243330">
    <property type="component" value="Unassembled WGS sequence"/>
</dbReference>
<gene>
    <name evidence="1" type="ORF">CCHR01_19494</name>
</gene>
<reference evidence="1" key="1">
    <citation type="submission" date="2023-01" db="EMBL/GenBank/DDBJ databases">
        <title>Colletotrichum chrysophilum M932 genome sequence.</title>
        <authorList>
            <person name="Baroncelli R."/>
        </authorList>
    </citation>
    <scope>NUCLEOTIDE SEQUENCE</scope>
    <source>
        <strain evidence="1">M932</strain>
    </source>
</reference>
<evidence type="ECO:0000313" key="2">
    <source>
        <dbReference type="Proteomes" id="UP001243330"/>
    </source>
</evidence>
<sequence>MLSRLALSDGDLVTYQDAEAQDENIVLRASLSSAFQEFCRELVELRPSMEALTRHHLNLSKRDSCVVAAESDWIRGAFNMCVPIEIKSADHAKRCIFRCPMPHKLAETQYPGTVDEKMGAEIGAYVWMQEHCQDIRIPHLYGFGFSDGRYVRLVLGSSSCHLRCADFTFSVTRLPIR</sequence>
<accession>A0AAD9E7T9</accession>
<protein>
    <submittedName>
        <fullName evidence="1">Uncharacterized protein</fullName>
    </submittedName>
</protein>
<name>A0AAD9E7T9_9PEZI</name>
<dbReference type="AlphaFoldDB" id="A0AAD9E7T9"/>
<organism evidence="1 2">
    <name type="scientific">Colletotrichum chrysophilum</name>
    <dbReference type="NCBI Taxonomy" id="1836956"/>
    <lineage>
        <taxon>Eukaryota</taxon>
        <taxon>Fungi</taxon>
        <taxon>Dikarya</taxon>
        <taxon>Ascomycota</taxon>
        <taxon>Pezizomycotina</taxon>
        <taxon>Sordariomycetes</taxon>
        <taxon>Hypocreomycetidae</taxon>
        <taxon>Glomerellales</taxon>
        <taxon>Glomerellaceae</taxon>
        <taxon>Colletotrichum</taxon>
        <taxon>Colletotrichum gloeosporioides species complex</taxon>
    </lineage>
</organism>
<evidence type="ECO:0000313" key="1">
    <source>
        <dbReference type="EMBL" id="KAK1837887.1"/>
    </source>
</evidence>
<proteinExistence type="predicted"/>